<feature type="transmembrane region" description="Helical" evidence="2">
    <location>
        <begin position="144"/>
        <end position="165"/>
    </location>
</feature>
<dbReference type="PROSITE" id="PS50850">
    <property type="entry name" value="MFS"/>
    <property type="match status" value="1"/>
</dbReference>
<dbReference type="Pfam" id="PF07690">
    <property type="entry name" value="MFS_1"/>
    <property type="match status" value="1"/>
</dbReference>
<dbReference type="PANTHER" id="PTHR11360:SF284">
    <property type="entry name" value="EG:103B4.3 PROTEIN-RELATED"/>
    <property type="match status" value="1"/>
</dbReference>
<feature type="transmembrane region" description="Helical" evidence="2">
    <location>
        <begin position="362"/>
        <end position="380"/>
    </location>
</feature>
<feature type="transmembrane region" description="Helical" evidence="2">
    <location>
        <begin position="82"/>
        <end position="106"/>
    </location>
</feature>
<feature type="non-terminal residue" evidence="5">
    <location>
        <position position="381"/>
    </location>
</feature>
<feature type="transmembrane region" description="Helical" evidence="2">
    <location>
        <begin position="235"/>
        <end position="257"/>
    </location>
</feature>
<name>A0ABM0M6B3_SACKO</name>
<protein>
    <submittedName>
        <fullName evidence="5">Monocarboxylate transporter 12-like</fullName>
    </submittedName>
</protein>
<feature type="transmembrane region" description="Helical" evidence="2">
    <location>
        <begin position="6"/>
        <end position="23"/>
    </location>
</feature>
<dbReference type="InterPro" id="IPR036259">
    <property type="entry name" value="MFS_trans_sf"/>
</dbReference>
<keyword evidence="2" id="KW-1133">Transmembrane helix</keyword>
<feature type="transmembrane region" description="Helical" evidence="2">
    <location>
        <begin position="58"/>
        <end position="76"/>
    </location>
</feature>
<evidence type="ECO:0000256" key="2">
    <source>
        <dbReference type="SAM" id="Phobius"/>
    </source>
</evidence>
<sequence>MLNDGSYASMSVFLVAFLAYFDIRTGTAAGIISCREAMAIIPAPFIGVLNKKYGSKPLVLLGGLLCSIGLFASSFVNNLALLYLTFGVMEGLGNSLIYGPSIVIVGQHIQKRHALANGMSYAGAALGMIVFSPIYQLLITEYGWRGALMIVSAINMNIVVCGMLMRSPPKVDNMGPNNEGSISEDVHIDTGNMCSQQTQLPIISQNRKLGQSGTRTKQSQIYNVLGLNLFCQNSAFCVLCISVFFMGIGHLLTIVHYVNHAVTMGIPKMNASILMSMIGISSLVGRCTHGLFANLRYFTPMSVYVFSTTGAGTVLMLLPLTKGNYYYMAIISLLFGLCSGTYFPLAAVCVKQAVGVDSFPKAFGWFVLCLGTGTILGPYLG</sequence>
<evidence type="ECO:0000313" key="4">
    <source>
        <dbReference type="Proteomes" id="UP000694865"/>
    </source>
</evidence>
<organism evidence="4 5">
    <name type="scientific">Saccoglossus kowalevskii</name>
    <name type="common">Acorn worm</name>
    <dbReference type="NCBI Taxonomy" id="10224"/>
    <lineage>
        <taxon>Eukaryota</taxon>
        <taxon>Metazoa</taxon>
        <taxon>Hemichordata</taxon>
        <taxon>Enteropneusta</taxon>
        <taxon>Harrimaniidae</taxon>
        <taxon>Saccoglossus</taxon>
    </lineage>
</organism>
<dbReference type="InterPro" id="IPR050327">
    <property type="entry name" value="Proton-linked_MCT"/>
</dbReference>
<accession>A0ABM0M6B3</accession>
<keyword evidence="4" id="KW-1185">Reference proteome</keyword>
<evidence type="ECO:0000259" key="3">
    <source>
        <dbReference type="PROSITE" id="PS50850"/>
    </source>
</evidence>
<dbReference type="InterPro" id="IPR020846">
    <property type="entry name" value="MFS_dom"/>
</dbReference>
<feature type="transmembrane region" description="Helical" evidence="2">
    <location>
        <begin position="325"/>
        <end position="350"/>
    </location>
</feature>
<dbReference type="RefSeq" id="XP_006815554.1">
    <property type="nucleotide sequence ID" value="XM_006815491.1"/>
</dbReference>
<dbReference type="GeneID" id="102801320"/>
<comment type="subcellular location">
    <subcellularLocation>
        <location evidence="1">Membrane</location>
        <topology evidence="1">Multi-pass membrane protein</topology>
    </subcellularLocation>
</comment>
<feature type="domain" description="Major facilitator superfamily (MFS) profile" evidence="3">
    <location>
        <begin position="1"/>
        <end position="381"/>
    </location>
</feature>
<evidence type="ECO:0000256" key="1">
    <source>
        <dbReference type="ARBA" id="ARBA00004141"/>
    </source>
</evidence>
<dbReference type="InterPro" id="IPR011701">
    <property type="entry name" value="MFS"/>
</dbReference>
<evidence type="ECO:0000313" key="5">
    <source>
        <dbReference type="RefSeq" id="XP_006815554.1"/>
    </source>
</evidence>
<keyword evidence="2" id="KW-0472">Membrane</keyword>
<reference evidence="5" key="1">
    <citation type="submission" date="2025-08" db="UniProtKB">
        <authorList>
            <consortium name="RefSeq"/>
        </authorList>
    </citation>
    <scope>IDENTIFICATION</scope>
    <source>
        <tissue evidence="5">Testes</tissue>
    </source>
</reference>
<dbReference type="SUPFAM" id="SSF103473">
    <property type="entry name" value="MFS general substrate transporter"/>
    <property type="match status" value="1"/>
</dbReference>
<dbReference type="Proteomes" id="UP000694865">
    <property type="component" value="Unplaced"/>
</dbReference>
<proteinExistence type="predicted"/>
<keyword evidence="2" id="KW-0812">Transmembrane</keyword>
<dbReference type="PANTHER" id="PTHR11360">
    <property type="entry name" value="MONOCARBOXYLATE TRANSPORTER"/>
    <property type="match status" value="1"/>
</dbReference>
<feature type="transmembrane region" description="Helical" evidence="2">
    <location>
        <begin position="297"/>
        <end position="319"/>
    </location>
</feature>
<feature type="transmembrane region" description="Helical" evidence="2">
    <location>
        <begin position="269"/>
        <end position="285"/>
    </location>
</feature>
<gene>
    <name evidence="5" type="primary">LOC102801320</name>
</gene>
<dbReference type="Gene3D" id="1.20.1250.20">
    <property type="entry name" value="MFS general substrate transporter like domains"/>
    <property type="match status" value="2"/>
</dbReference>
<feature type="transmembrane region" description="Helical" evidence="2">
    <location>
        <begin position="118"/>
        <end position="138"/>
    </location>
</feature>